<accession>C0PJ11</accession>
<proteinExistence type="evidence at transcript level"/>
<sequence length="163" mass="17567">MAERPLPAHGAPSAPLPRAVGAPCARPWTHACSVLSFLAARSSALSLRCTLLPSFLCRDLVEFHPCFLLPASCLFLGHLLYCAPGCDEFGSDSFPAARSSFPSVAPFSSARTSPWRFLAAPSAVKTLCSPCRFPLRQLSRRPFPCTLCPARFAMPHRVPAPSL</sequence>
<name>C0PJ11_MAIZE</name>
<protein>
    <submittedName>
        <fullName evidence="1">Uncharacterized protein</fullName>
    </submittedName>
</protein>
<reference evidence="1" key="1">
    <citation type="journal article" date="2009" name="PLoS Genet.">
        <title>Sequencing, mapping, and analysis of 27,455 maize full-length cDNAs.</title>
        <authorList>
            <person name="Soderlund C."/>
            <person name="Descour A."/>
            <person name="Kudrna D."/>
            <person name="Bomhoff M."/>
            <person name="Boyd L."/>
            <person name="Currie J."/>
            <person name="Angelova A."/>
            <person name="Collura K."/>
            <person name="Wissotski M."/>
            <person name="Ashley E."/>
            <person name="Morrow D."/>
            <person name="Fernandes J."/>
            <person name="Walbot V."/>
            <person name="Yu Y."/>
        </authorList>
    </citation>
    <scope>NUCLEOTIDE SEQUENCE</scope>
    <source>
        <strain evidence="1">B73</strain>
    </source>
</reference>
<evidence type="ECO:0000313" key="1">
    <source>
        <dbReference type="EMBL" id="ACN35177.1"/>
    </source>
</evidence>
<dbReference type="AlphaFoldDB" id="C0PJ11"/>
<dbReference type="EMBL" id="BT068280">
    <property type="protein sequence ID" value="ACN35177.1"/>
    <property type="molecule type" value="mRNA"/>
</dbReference>
<dbReference type="HOGENOM" id="CLU_1629502_0_0_1"/>
<organism evidence="1">
    <name type="scientific">Zea mays</name>
    <name type="common">Maize</name>
    <dbReference type="NCBI Taxonomy" id="4577"/>
    <lineage>
        <taxon>Eukaryota</taxon>
        <taxon>Viridiplantae</taxon>
        <taxon>Streptophyta</taxon>
        <taxon>Embryophyta</taxon>
        <taxon>Tracheophyta</taxon>
        <taxon>Spermatophyta</taxon>
        <taxon>Magnoliopsida</taxon>
        <taxon>Liliopsida</taxon>
        <taxon>Poales</taxon>
        <taxon>Poaceae</taxon>
        <taxon>PACMAD clade</taxon>
        <taxon>Panicoideae</taxon>
        <taxon>Andropogonodae</taxon>
        <taxon>Andropogoneae</taxon>
        <taxon>Tripsacinae</taxon>
        <taxon>Zea</taxon>
    </lineage>
</organism>